<evidence type="ECO:0000313" key="2">
    <source>
        <dbReference type="EMBL" id="CAD9072999.1"/>
    </source>
</evidence>
<protein>
    <submittedName>
        <fullName evidence="2">Uncharacterized protein</fullName>
    </submittedName>
</protein>
<accession>A0A7S1PCU0</accession>
<feature type="compositionally biased region" description="Polar residues" evidence="1">
    <location>
        <begin position="1"/>
        <end position="37"/>
    </location>
</feature>
<organism evidence="2">
    <name type="scientific">Vitrella brassicaformis</name>
    <dbReference type="NCBI Taxonomy" id="1169539"/>
    <lineage>
        <taxon>Eukaryota</taxon>
        <taxon>Sar</taxon>
        <taxon>Alveolata</taxon>
        <taxon>Colpodellida</taxon>
        <taxon>Vitrellaceae</taxon>
        <taxon>Vitrella</taxon>
    </lineage>
</organism>
<dbReference type="EMBL" id="HBGB01047839">
    <property type="protein sequence ID" value="CAD9072999.1"/>
    <property type="molecule type" value="Transcribed_RNA"/>
</dbReference>
<feature type="compositionally biased region" description="Basic and acidic residues" evidence="1">
    <location>
        <begin position="69"/>
        <end position="89"/>
    </location>
</feature>
<sequence length="126" mass="14406">MDAGRQPTSRLESTPLTHIQTQRQAGRQALKGSQSVKGVSLSCRQAGRMDAMNAPYVRTHKRTELNRTEKGINHIERMNRPTGEAREGRSSTYACVDGQTYTETYRQTDRQTDIHTDRRMTTHTER</sequence>
<feature type="region of interest" description="Disordered" evidence="1">
    <location>
        <begin position="69"/>
        <end position="126"/>
    </location>
</feature>
<proteinExistence type="predicted"/>
<dbReference type="AlphaFoldDB" id="A0A7S1PCU0"/>
<name>A0A7S1PCU0_9ALVE</name>
<feature type="compositionally biased region" description="Basic and acidic residues" evidence="1">
    <location>
        <begin position="106"/>
        <end position="126"/>
    </location>
</feature>
<feature type="region of interest" description="Disordered" evidence="1">
    <location>
        <begin position="1"/>
        <end position="38"/>
    </location>
</feature>
<gene>
    <name evidence="2" type="ORF">VBRA1451_LOCUS28082</name>
</gene>
<reference evidence="2" key="1">
    <citation type="submission" date="2021-01" db="EMBL/GenBank/DDBJ databases">
        <authorList>
            <person name="Corre E."/>
            <person name="Pelletier E."/>
            <person name="Niang G."/>
            <person name="Scheremetjew M."/>
            <person name="Finn R."/>
            <person name="Kale V."/>
            <person name="Holt S."/>
            <person name="Cochrane G."/>
            <person name="Meng A."/>
            <person name="Brown T."/>
            <person name="Cohen L."/>
        </authorList>
    </citation>
    <scope>NUCLEOTIDE SEQUENCE</scope>
    <source>
        <strain evidence="2">CCMP3346</strain>
    </source>
</reference>
<evidence type="ECO:0000256" key="1">
    <source>
        <dbReference type="SAM" id="MobiDB-lite"/>
    </source>
</evidence>